<evidence type="ECO:0000313" key="2">
    <source>
        <dbReference type="Proteomes" id="UP001163223"/>
    </source>
</evidence>
<accession>A0ACD4NKH5</accession>
<organism evidence="1 2">
    <name type="scientific">Antarcticirhabdus aurantiaca</name>
    <dbReference type="NCBI Taxonomy" id="2606717"/>
    <lineage>
        <taxon>Bacteria</taxon>
        <taxon>Pseudomonadati</taxon>
        <taxon>Pseudomonadota</taxon>
        <taxon>Alphaproteobacteria</taxon>
        <taxon>Hyphomicrobiales</taxon>
        <taxon>Aurantimonadaceae</taxon>
        <taxon>Antarcticirhabdus</taxon>
    </lineage>
</organism>
<proteinExistence type="predicted"/>
<sequence length="67" mass="7048">MLSIVLTVALAATAPAGALDQRHPSPASERVLLDDGSFQLARQNVNSRARKAREKCIANGGTAETCK</sequence>
<gene>
    <name evidence="1" type="ORF">OXU80_21480</name>
</gene>
<evidence type="ECO:0000313" key="1">
    <source>
        <dbReference type="EMBL" id="WAJ27393.1"/>
    </source>
</evidence>
<name>A0ACD4NKH5_9HYPH</name>
<keyword evidence="2" id="KW-1185">Reference proteome</keyword>
<protein>
    <submittedName>
        <fullName evidence="1">Uncharacterized protein</fullName>
    </submittedName>
</protein>
<reference evidence="1" key="1">
    <citation type="submission" date="2022-11" db="EMBL/GenBank/DDBJ databases">
        <title>beta-Carotene-producing bacterium, Jeongeuplla avenae sp. nov., alleviates the salt stress of Arabidopsis seedlings.</title>
        <authorList>
            <person name="Jiang L."/>
            <person name="Lee J."/>
        </authorList>
    </citation>
    <scope>NUCLEOTIDE SEQUENCE</scope>
    <source>
        <strain evidence="1">DY_R2A_6</strain>
    </source>
</reference>
<dbReference type="EMBL" id="CP113520">
    <property type="protein sequence ID" value="WAJ27393.1"/>
    <property type="molecule type" value="Genomic_DNA"/>
</dbReference>
<dbReference type="Proteomes" id="UP001163223">
    <property type="component" value="Chromosome"/>
</dbReference>